<evidence type="ECO:0000313" key="5">
    <source>
        <dbReference type="Proteomes" id="UP000623795"/>
    </source>
</evidence>
<keyword evidence="1" id="KW-0479">Metal-binding</keyword>
<dbReference type="Pfam" id="PF12710">
    <property type="entry name" value="HAD"/>
    <property type="match status" value="1"/>
</dbReference>
<keyword evidence="3" id="KW-0460">Magnesium</keyword>
<dbReference type="Gene3D" id="1.20.1440.100">
    <property type="entry name" value="SG protein - dephosphorylation function"/>
    <property type="match status" value="1"/>
</dbReference>
<dbReference type="InterPro" id="IPR050582">
    <property type="entry name" value="HAD-like_SerB"/>
</dbReference>
<dbReference type="Proteomes" id="UP000623795">
    <property type="component" value="Unassembled WGS sequence"/>
</dbReference>
<dbReference type="NCBIfam" id="TIGR01490">
    <property type="entry name" value="HAD-SF-IB-hyp1"/>
    <property type="match status" value="1"/>
</dbReference>
<protein>
    <submittedName>
        <fullName evidence="4">HAD-IB family hydrolase</fullName>
    </submittedName>
</protein>
<dbReference type="InterPro" id="IPR023214">
    <property type="entry name" value="HAD_sf"/>
</dbReference>
<gene>
    <name evidence="4" type="ORF">GPA22_10095</name>
</gene>
<evidence type="ECO:0000256" key="3">
    <source>
        <dbReference type="ARBA" id="ARBA00022842"/>
    </source>
</evidence>
<organism evidence="4 5">
    <name type="scientific">Aromatoleum toluvorans</name>
    <dbReference type="NCBI Taxonomy" id="92002"/>
    <lineage>
        <taxon>Bacteria</taxon>
        <taxon>Pseudomonadati</taxon>
        <taxon>Pseudomonadota</taxon>
        <taxon>Betaproteobacteria</taxon>
        <taxon>Rhodocyclales</taxon>
        <taxon>Rhodocyclaceae</taxon>
        <taxon>Aromatoleum</taxon>
    </lineage>
</organism>
<comment type="caution">
    <text evidence="4">The sequence shown here is derived from an EMBL/GenBank/DDBJ whole genome shotgun (WGS) entry which is preliminary data.</text>
</comment>
<sequence length="235" mass="25641">MTPMAAPARAAAPRRVALFDLDLTLIPYDSGMAFLRFLVDRGVLEADVTERYLDACHRYVRGELPVARLHAIAMAPLARFAATERDALGAAFHAQIAATIPQAARALVAAHRERGDLCALVTATNDFVATPFAREFGLDQLLSSRAEVRDGRYTGGVEGELCHGAAKVARVERWLAENGLAWAGLAHSVFYSDSASDLPLLERVAEAVVVRPDPRLRAEAEKRGWRIVEVLADER</sequence>
<dbReference type="SUPFAM" id="SSF56784">
    <property type="entry name" value="HAD-like"/>
    <property type="match status" value="1"/>
</dbReference>
<dbReference type="InterPro" id="IPR006385">
    <property type="entry name" value="HAD_hydro_SerB1"/>
</dbReference>
<dbReference type="GO" id="GO:0016787">
    <property type="term" value="F:hydrolase activity"/>
    <property type="evidence" value="ECO:0007669"/>
    <property type="project" value="UniProtKB-KW"/>
</dbReference>
<accession>A0ABX1Q0N5</accession>
<keyword evidence="2 4" id="KW-0378">Hydrolase</keyword>
<keyword evidence="5" id="KW-1185">Reference proteome</keyword>
<proteinExistence type="predicted"/>
<dbReference type="PANTHER" id="PTHR43344:SF13">
    <property type="entry name" value="PHOSPHATASE RV3661-RELATED"/>
    <property type="match status" value="1"/>
</dbReference>
<dbReference type="EMBL" id="WTVN01000013">
    <property type="protein sequence ID" value="NMG44079.1"/>
    <property type="molecule type" value="Genomic_DNA"/>
</dbReference>
<dbReference type="PANTHER" id="PTHR43344">
    <property type="entry name" value="PHOSPHOSERINE PHOSPHATASE"/>
    <property type="match status" value="1"/>
</dbReference>
<dbReference type="NCBIfam" id="TIGR01488">
    <property type="entry name" value="HAD-SF-IB"/>
    <property type="match status" value="1"/>
</dbReference>
<name>A0ABX1Q0N5_9RHOO</name>
<dbReference type="Gene3D" id="3.40.50.1000">
    <property type="entry name" value="HAD superfamily/HAD-like"/>
    <property type="match status" value="1"/>
</dbReference>
<dbReference type="InterPro" id="IPR036412">
    <property type="entry name" value="HAD-like_sf"/>
</dbReference>
<dbReference type="RefSeq" id="WP_169255953.1">
    <property type="nucleotide sequence ID" value="NZ_WTVN01000013.1"/>
</dbReference>
<evidence type="ECO:0000256" key="1">
    <source>
        <dbReference type="ARBA" id="ARBA00022723"/>
    </source>
</evidence>
<evidence type="ECO:0000313" key="4">
    <source>
        <dbReference type="EMBL" id="NMG44079.1"/>
    </source>
</evidence>
<reference evidence="4 5" key="1">
    <citation type="submission" date="2019-12" db="EMBL/GenBank/DDBJ databases">
        <title>Comparative genomics gives insights into the taxonomy of the Azoarcus-Aromatoleum group and reveals separate origins of nif in the plant-associated Azoarcus and non-plant-associated Aromatoleum sub-groups.</title>
        <authorList>
            <person name="Lafos M."/>
            <person name="Maluk M."/>
            <person name="Batista M."/>
            <person name="Junghare M."/>
            <person name="Carmona M."/>
            <person name="Faoro H."/>
            <person name="Cruz L.M."/>
            <person name="Battistoni F."/>
            <person name="De Souza E."/>
            <person name="Pedrosa F."/>
            <person name="Chen W.-M."/>
            <person name="Poole P.S."/>
            <person name="Dixon R.A."/>
            <person name="James E.K."/>
        </authorList>
    </citation>
    <scope>NUCLEOTIDE SEQUENCE [LARGE SCALE GENOMIC DNA]</scope>
    <source>
        <strain evidence="4 5">Td21</strain>
    </source>
</reference>
<evidence type="ECO:0000256" key="2">
    <source>
        <dbReference type="ARBA" id="ARBA00022801"/>
    </source>
</evidence>